<evidence type="ECO:0000313" key="9">
    <source>
        <dbReference type="Proteomes" id="UP000532866"/>
    </source>
</evidence>
<dbReference type="GO" id="GO:0006508">
    <property type="term" value="P:proteolysis"/>
    <property type="evidence" value="ECO:0007669"/>
    <property type="project" value="UniProtKB-KW"/>
</dbReference>
<evidence type="ECO:0000256" key="4">
    <source>
        <dbReference type="ARBA" id="ARBA00022825"/>
    </source>
</evidence>
<dbReference type="InterPro" id="IPR051201">
    <property type="entry name" value="Chloro_Bact_Ser_Proteases"/>
</dbReference>
<sequence>MDEKNKDLETQAKEPASGASPEKLPESQSYTRSEPNGDAAVHNPETASTKDIPVEAVHSAEGVTPEGEPFATATKEEAEASSTHAFFDEAASEPARPATQASGNNGTVPPVPPTRAGSGNLSGNNGSGGEPPKKDGKKKTIWGAFLAGILGVLIGALIVLGFSWGALHDDNNNDATSTTTSNTGTTKKVTVENTTGTTQALEKVQDAVVSVLNYQAGTSIATGDTTEDEASSGSGVVYKKSNGKAYVVTNNHVVEGANKLEVTFSSGKKAEAKLVGTDKWNDLAVLEISDKYVTKVAEFGNSDAVKVGEIAIAIGSPLGTEFAGSVTQGIVSGVNRTVPVDTNGDGTEDWEAEVIQTDAAINPGNSGGALVNIEGQVIGINSMKISTENVEGIGFAIPSNTVVPIIDQLEKNGEVERPSLGVTLRDVDTIPEVQQQQVLKLPSGVDYGAMVQQVVAGSAADKAGLKEYDVIVEMNGKKVTNSMTLRQILYANDVKIGDKMEVKYYREGKKETTTVTLTAASSTNQ</sequence>
<dbReference type="PROSITE" id="PS50106">
    <property type="entry name" value="PDZ"/>
    <property type="match status" value="1"/>
</dbReference>
<keyword evidence="6" id="KW-1133">Transmembrane helix</keyword>
<comment type="caution">
    <text evidence="8">The sequence shown here is derived from an EMBL/GenBank/DDBJ whole genome shotgun (WGS) entry which is preliminary data.</text>
</comment>
<keyword evidence="4" id="KW-0720">Serine protease</keyword>
<dbReference type="PANTHER" id="PTHR43343">
    <property type="entry name" value="PEPTIDASE S12"/>
    <property type="match status" value="1"/>
</dbReference>
<name>A0A7X0WGE3_9LIST</name>
<keyword evidence="2" id="KW-0645">Protease</keyword>
<dbReference type="AlphaFoldDB" id="A0A7X0WGE3"/>
<evidence type="ECO:0000259" key="7">
    <source>
        <dbReference type="PROSITE" id="PS50106"/>
    </source>
</evidence>
<keyword evidence="6" id="KW-0472">Membrane</keyword>
<feature type="transmembrane region" description="Helical" evidence="6">
    <location>
        <begin position="141"/>
        <end position="167"/>
    </location>
</feature>
<protein>
    <submittedName>
        <fullName evidence="8">PDZ domain-containing protein</fullName>
    </submittedName>
</protein>
<dbReference type="InterPro" id="IPR001478">
    <property type="entry name" value="PDZ"/>
</dbReference>
<keyword evidence="3" id="KW-0378">Hydrolase</keyword>
<evidence type="ECO:0000256" key="3">
    <source>
        <dbReference type="ARBA" id="ARBA00022801"/>
    </source>
</evidence>
<evidence type="ECO:0000256" key="6">
    <source>
        <dbReference type="SAM" id="Phobius"/>
    </source>
</evidence>
<organism evidence="8 9">
    <name type="scientific">Listeria booriae</name>
    <dbReference type="NCBI Taxonomy" id="1552123"/>
    <lineage>
        <taxon>Bacteria</taxon>
        <taxon>Bacillati</taxon>
        <taxon>Bacillota</taxon>
        <taxon>Bacilli</taxon>
        <taxon>Bacillales</taxon>
        <taxon>Listeriaceae</taxon>
        <taxon>Listeria</taxon>
    </lineage>
</organism>
<gene>
    <name evidence="8" type="ORF">HB759_15180</name>
</gene>
<dbReference type="RefSeq" id="WP_185374977.1">
    <property type="nucleotide sequence ID" value="NZ_JAARNB010000008.1"/>
</dbReference>
<dbReference type="Proteomes" id="UP000532866">
    <property type="component" value="Unassembled WGS sequence"/>
</dbReference>
<dbReference type="InterPro" id="IPR009003">
    <property type="entry name" value="Peptidase_S1_PA"/>
</dbReference>
<dbReference type="SUPFAM" id="SSF50494">
    <property type="entry name" value="Trypsin-like serine proteases"/>
    <property type="match status" value="1"/>
</dbReference>
<dbReference type="Pfam" id="PF13365">
    <property type="entry name" value="Trypsin_2"/>
    <property type="match status" value="1"/>
</dbReference>
<dbReference type="PANTHER" id="PTHR43343:SF3">
    <property type="entry name" value="PROTEASE DO-LIKE 8, CHLOROPLASTIC"/>
    <property type="match status" value="1"/>
</dbReference>
<dbReference type="SMART" id="SM00228">
    <property type="entry name" value="PDZ"/>
    <property type="match status" value="1"/>
</dbReference>
<dbReference type="SUPFAM" id="SSF50156">
    <property type="entry name" value="PDZ domain-like"/>
    <property type="match status" value="1"/>
</dbReference>
<dbReference type="GO" id="GO:0004252">
    <property type="term" value="F:serine-type endopeptidase activity"/>
    <property type="evidence" value="ECO:0007669"/>
    <property type="project" value="InterPro"/>
</dbReference>
<evidence type="ECO:0000256" key="1">
    <source>
        <dbReference type="ARBA" id="ARBA00010541"/>
    </source>
</evidence>
<evidence type="ECO:0000313" key="8">
    <source>
        <dbReference type="EMBL" id="MBC1333287.1"/>
    </source>
</evidence>
<dbReference type="InterPro" id="IPR043504">
    <property type="entry name" value="Peptidase_S1_PA_chymotrypsin"/>
</dbReference>
<feature type="region of interest" description="Disordered" evidence="5">
    <location>
        <begin position="1"/>
        <end position="136"/>
    </location>
</feature>
<dbReference type="Gene3D" id="2.40.10.10">
    <property type="entry name" value="Trypsin-like serine proteases"/>
    <property type="match status" value="2"/>
</dbReference>
<dbReference type="Gene3D" id="2.30.42.10">
    <property type="match status" value="1"/>
</dbReference>
<dbReference type="Pfam" id="PF13180">
    <property type="entry name" value="PDZ_2"/>
    <property type="match status" value="1"/>
</dbReference>
<evidence type="ECO:0000256" key="5">
    <source>
        <dbReference type="SAM" id="MobiDB-lite"/>
    </source>
</evidence>
<keyword evidence="6" id="KW-0812">Transmembrane</keyword>
<dbReference type="InterPro" id="IPR001940">
    <property type="entry name" value="Peptidase_S1C"/>
</dbReference>
<accession>A0A7X0WGE3</accession>
<dbReference type="CDD" id="cd06781">
    <property type="entry name" value="cpPDZ_BsHtra-like"/>
    <property type="match status" value="1"/>
</dbReference>
<comment type="similarity">
    <text evidence="1">Belongs to the peptidase S1C family.</text>
</comment>
<dbReference type="PRINTS" id="PR00834">
    <property type="entry name" value="PROTEASES2C"/>
</dbReference>
<proteinExistence type="inferred from homology"/>
<reference evidence="8 9" key="1">
    <citation type="submission" date="2020-03" db="EMBL/GenBank/DDBJ databases">
        <title>Soil Listeria distribution.</title>
        <authorList>
            <person name="Liao J."/>
            <person name="Wiedmann M."/>
        </authorList>
    </citation>
    <scope>NUCLEOTIDE SEQUENCE [LARGE SCALE GENOMIC DNA]</scope>
    <source>
        <strain evidence="8 9">FSL L7-1833</strain>
    </source>
</reference>
<dbReference type="InterPro" id="IPR036034">
    <property type="entry name" value="PDZ_sf"/>
</dbReference>
<feature type="domain" description="PDZ" evidence="7">
    <location>
        <begin position="406"/>
        <end position="488"/>
    </location>
</feature>
<evidence type="ECO:0000256" key="2">
    <source>
        <dbReference type="ARBA" id="ARBA00022670"/>
    </source>
</evidence>
<dbReference type="EMBL" id="JAAROL010000008">
    <property type="protein sequence ID" value="MBC1333287.1"/>
    <property type="molecule type" value="Genomic_DNA"/>
</dbReference>
<feature type="compositionally biased region" description="Basic and acidic residues" evidence="5">
    <location>
        <begin position="1"/>
        <end position="12"/>
    </location>
</feature>